<organism evidence="1 2">
    <name type="scientific">Paenibacillus spiritus</name>
    <dbReference type="NCBI Taxonomy" id="2496557"/>
    <lineage>
        <taxon>Bacteria</taxon>
        <taxon>Bacillati</taxon>
        <taxon>Bacillota</taxon>
        <taxon>Bacilli</taxon>
        <taxon>Bacillales</taxon>
        <taxon>Paenibacillaceae</taxon>
        <taxon>Paenibacillus</taxon>
    </lineage>
</organism>
<dbReference type="EMBL" id="VYKK01000005">
    <property type="protein sequence ID" value="KAA9006596.1"/>
    <property type="molecule type" value="Genomic_DNA"/>
</dbReference>
<accession>A0A5J5GED5</accession>
<proteinExistence type="predicted"/>
<comment type="caution">
    <text evidence="1">The sequence shown here is derived from an EMBL/GenBank/DDBJ whole genome shotgun (WGS) entry which is preliminary data.</text>
</comment>
<keyword evidence="2" id="KW-1185">Reference proteome</keyword>
<evidence type="ECO:0000313" key="2">
    <source>
        <dbReference type="Proteomes" id="UP000367750"/>
    </source>
</evidence>
<dbReference type="RefSeq" id="WP_150457426.1">
    <property type="nucleotide sequence ID" value="NZ_VYKK01000005.1"/>
</dbReference>
<reference evidence="1 2" key="1">
    <citation type="submission" date="2019-09" db="EMBL/GenBank/DDBJ databases">
        <title>Bacillus ochoae sp. nov., Paenibacillus whitsoniae sp. nov., Paenibacillus spiritus sp. nov. Isolated from the Mars Exploration Rover during spacecraft assembly.</title>
        <authorList>
            <person name="Seuylemezian A."/>
            <person name="Vaishampayan P."/>
        </authorList>
    </citation>
    <scope>NUCLEOTIDE SEQUENCE [LARGE SCALE GENOMIC DNA]</scope>
    <source>
        <strain evidence="1 2">MER_111</strain>
    </source>
</reference>
<sequence length="104" mass="12926">MMMDDYLDLYNYAAALGDREWQNDLLEQMKTLSSVPANERSRRSIREWWVRFDEINLMLAELYQKLRDEGEEQEQCRWKEEIWELKLERIQLARCIQNEYFRIQ</sequence>
<dbReference type="AlphaFoldDB" id="A0A5J5GED5"/>
<protein>
    <submittedName>
        <fullName evidence="1">Uncharacterized protein</fullName>
    </submittedName>
</protein>
<name>A0A5J5GED5_9BACL</name>
<gene>
    <name evidence="1" type="ORF">F4V43_06540</name>
</gene>
<dbReference type="Proteomes" id="UP000367750">
    <property type="component" value="Unassembled WGS sequence"/>
</dbReference>
<dbReference type="OrthoDB" id="2988996at2"/>
<evidence type="ECO:0000313" key="1">
    <source>
        <dbReference type="EMBL" id="KAA9006596.1"/>
    </source>
</evidence>